<dbReference type="InterPro" id="IPR050090">
    <property type="entry name" value="Tyrosine_recombinase_XerCD"/>
</dbReference>
<evidence type="ECO:0000256" key="3">
    <source>
        <dbReference type="ARBA" id="ARBA00023125"/>
    </source>
</evidence>
<evidence type="ECO:0000313" key="7">
    <source>
        <dbReference type="Proteomes" id="UP000597338"/>
    </source>
</evidence>
<dbReference type="PANTHER" id="PTHR30349:SF64">
    <property type="entry name" value="PROPHAGE INTEGRASE INTD-RELATED"/>
    <property type="match status" value="1"/>
</dbReference>
<dbReference type="Pfam" id="PF13495">
    <property type="entry name" value="Phage_int_SAM_4"/>
    <property type="match status" value="1"/>
</dbReference>
<proteinExistence type="inferred from homology"/>
<dbReference type="EMBL" id="BMIK01000003">
    <property type="protein sequence ID" value="GGC23212.1"/>
    <property type="molecule type" value="Genomic_DNA"/>
</dbReference>
<comment type="similarity">
    <text evidence="1">Belongs to the 'phage' integrase family.</text>
</comment>
<sequence length="360" mass="41523">MRSMEAIDFSDFAFREGRHNDSAVIWVDFKYDRAKIDLVKSLKGRWSRSEKCWYVPDSTHFRTLFGMETPPVGKGGLSKLSPVNARELQRMKEVLQMKAYSPSTIKTYMVEFAQLLYVVKDVPVDSLGYDRLRAYILYCINTLKISESQLHSRLNAIKFYFEQVLHKPDFFAEIPRPKKPSTLPKVLSQKEVKRIFDTVRNQKHLLMLQLCYGMGLRVSEVVNLKVSDIDSGRMQVLIEAGKGKKDRYVPLPTAVLDLLREYYKAYRPKTYLFEGQYGGRYSVRSVQAVFKNAMKAAKVNRPIGIHGLRHSYATHLLEYGTDMLFIQQLLGHNDIKTTMLYAKVGNAQLNAIKSPLDRML</sequence>
<evidence type="ECO:0000259" key="5">
    <source>
        <dbReference type="PROSITE" id="PS51898"/>
    </source>
</evidence>
<dbReference type="PANTHER" id="PTHR30349">
    <property type="entry name" value="PHAGE INTEGRASE-RELATED"/>
    <property type="match status" value="1"/>
</dbReference>
<dbReference type="InterPro" id="IPR004107">
    <property type="entry name" value="Integrase_SAM-like_N"/>
</dbReference>
<dbReference type="InterPro" id="IPR011010">
    <property type="entry name" value="DNA_brk_join_enz"/>
</dbReference>
<dbReference type="InterPro" id="IPR002104">
    <property type="entry name" value="Integrase_catalytic"/>
</dbReference>
<keyword evidence="7" id="KW-1185">Reference proteome</keyword>
<dbReference type="Gene3D" id="1.10.443.10">
    <property type="entry name" value="Intergrase catalytic core"/>
    <property type="match status" value="1"/>
</dbReference>
<evidence type="ECO:0000313" key="6">
    <source>
        <dbReference type="EMBL" id="GGC23212.1"/>
    </source>
</evidence>
<keyword evidence="3" id="KW-0238">DNA-binding</keyword>
<accession>A0ABQ1LD58</accession>
<organism evidence="6 7">
    <name type="scientific">Parapedobacter defluvii</name>
    <dbReference type="NCBI Taxonomy" id="2045106"/>
    <lineage>
        <taxon>Bacteria</taxon>
        <taxon>Pseudomonadati</taxon>
        <taxon>Bacteroidota</taxon>
        <taxon>Sphingobacteriia</taxon>
        <taxon>Sphingobacteriales</taxon>
        <taxon>Sphingobacteriaceae</taxon>
        <taxon>Parapedobacter</taxon>
    </lineage>
</organism>
<protein>
    <submittedName>
        <fullName evidence="6">Integrase</fullName>
    </submittedName>
</protein>
<dbReference type="InterPro" id="IPR013762">
    <property type="entry name" value="Integrase-like_cat_sf"/>
</dbReference>
<dbReference type="PROSITE" id="PS51898">
    <property type="entry name" value="TYR_RECOMBINASE"/>
    <property type="match status" value="1"/>
</dbReference>
<name>A0ABQ1LD58_9SPHI</name>
<feature type="domain" description="Tyr recombinase" evidence="5">
    <location>
        <begin position="182"/>
        <end position="354"/>
    </location>
</feature>
<keyword evidence="2" id="KW-0229">DNA integration</keyword>
<dbReference type="Gene3D" id="1.10.150.130">
    <property type="match status" value="1"/>
</dbReference>
<evidence type="ECO:0000256" key="4">
    <source>
        <dbReference type="ARBA" id="ARBA00023172"/>
    </source>
</evidence>
<dbReference type="SUPFAM" id="SSF56349">
    <property type="entry name" value="DNA breaking-rejoining enzymes"/>
    <property type="match status" value="1"/>
</dbReference>
<gene>
    <name evidence="6" type="ORF">GCM10011386_13880</name>
</gene>
<evidence type="ECO:0000256" key="1">
    <source>
        <dbReference type="ARBA" id="ARBA00008857"/>
    </source>
</evidence>
<evidence type="ECO:0000256" key="2">
    <source>
        <dbReference type="ARBA" id="ARBA00022908"/>
    </source>
</evidence>
<reference evidence="7" key="1">
    <citation type="journal article" date="2019" name="Int. J. Syst. Evol. Microbiol.">
        <title>The Global Catalogue of Microorganisms (GCM) 10K type strain sequencing project: providing services to taxonomists for standard genome sequencing and annotation.</title>
        <authorList>
            <consortium name="The Broad Institute Genomics Platform"/>
            <consortium name="The Broad Institute Genome Sequencing Center for Infectious Disease"/>
            <person name="Wu L."/>
            <person name="Ma J."/>
        </authorList>
    </citation>
    <scope>NUCLEOTIDE SEQUENCE [LARGE SCALE GENOMIC DNA]</scope>
    <source>
        <strain evidence="7">CGMCC 1.15342</strain>
    </source>
</reference>
<comment type="caution">
    <text evidence="6">The sequence shown here is derived from an EMBL/GenBank/DDBJ whole genome shotgun (WGS) entry which is preliminary data.</text>
</comment>
<dbReference type="InterPro" id="IPR010998">
    <property type="entry name" value="Integrase_recombinase_N"/>
</dbReference>
<dbReference type="Proteomes" id="UP000597338">
    <property type="component" value="Unassembled WGS sequence"/>
</dbReference>
<dbReference type="Pfam" id="PF00589">
    <property type="entry name" value="Phage_integrase"/>
    <property type="match status" value="1"/>
</dbReference>
<keyword evidence="4" id="KW-0233">DNA recombination</keyword>